<keyword evidence="1" id="KW-0472">Membrane</keyword>
<evidence type="ECO:0000313" key="2">
    <source>
        <dbReference type="EMBL" id="CZS89458.1"/>
    </source>
</evidence>
<organism evidence="2 3">
    <name type="scientific">Rhynchosporium graminicola</name>
    <dbReference type="NCBI Taxonomy" id="2792576"/>
    <lineage>
        <taxon>Eukaryota</taxon>
        <taxon>Fungi</taxon>
        <taxon>Dikarya</taxon>
        <taxon>Ascomycota</taxon>
        <taxon>Pezizomycotina</taxon>
        <taxon>Leotiomycetes</taxon>
        <taxon>Helotiales</taxon>
        <taxon>Ploettnerulaceae</taxon>
        <taxon>Rhynchosporium</taxon>
    </lineage>
</organism>
<comment type="caution">
    <text evidence="2">The sequence shown here is derived from an EMBL/GenBank/DDBJ whole genome shotgun (WGS) entry which is preliminary data.</text>
</comment>
<sequence>MDLAGAHHHINPPHPHSFLKLWHLILSEHLLTSFSQTSAFGLALSLLPLPPSTDGYTPTIPSTLRISTSAYEQPKTPKTIQNKKSKNIILTPVASPSPSKSDILSPVSYRSPSPFSPSSDLSESLWIKDPFKSKFHAVRADESCDCSKCDAALDADVSCSITMYSAESDEESVVMDDSSLIPILEPCIAFNFIPSTVEPVPSTSSIPSSFTVPGAFPILDAEVEDDSGASWVPSAVALGVAVVGMAVAWFWVPYKVWRSCSRMGVMAQGS</sequence>
<keyword evidence="1" id="KW-1133">Transmembrane helix</keyword>
<keyword evidence="1" id="KW-0812">Transmembrane</keyword>
<dbReference type="EMBL" id="FJUW01000003">
    <property type="protein sequence ID" value="CZS89458.1"/>
    <property type="molecule type" value="Genomic_DNA"/>
</dbReference>
<dbReference type="AlphaFoldDB" id="A0A1E1JUD9"/>
<dbReference type="InParanoid" id="A0A1E1JUD9"/>
<gene>
    <name evidence="2" type="ORF">RCO7_08983</name>
</gene>
<dbReference type="Proteomes" id="UP000178129">
    <property type="component" value="Unassembled WGS sequence"/>
</dbReference>
<keyword evidence="3" id="KW-1185">Reference proteome</keyword>
<proteinExistence type="predicted"/>
<feature type="transmembrane region" description="Helical" evidence="1">
    <location>
        <begin position="231"/>
        <end position="252"/>
    </location>
</feature>
<name>A0A1E1JUD9_9HELO</name>
<protein>
    <submittedName>
        <fullName evidence="2">Uncharacterized protein</fullName>
    </submittedName>
</protein>
<accession>A0A1E1JUD9</accession>
<evidence type="ECO:0000256" key="1">
    <source>
        <dbReference type="SAM" id="Phobius"/>
    </source>
</evidence>
<evidence type="ECO:0000313" key="3">
    <source>
        <dbReference type="Proteomes" id="UP000178129"/>
    </source>
</evidence>
<reference evidence="3" key="1">
    <citation type="submission" date="2016-03" db="EMBL/GenBank/DDBJ databases">
        <authorList>
            <person name="Ploux O."/>
        </authorList>
    </citation>
    <scope>NUCLEOTIDE SEQUENCE [LARGE SCALE GENOMIC DNA]</scope>
    <source>
        <strain evidence="3">UK7</strain>
    </source>
</reference>